<comment type="caution">
    <text evidence="7">The sequence shown here is derived from an EMBL/GenBank/DDBJ whole genome shotgun (WGS) entry which is preliminary data.</text>
</comment>
<evidence type="ECO:0000256" key="1">
    <source>
        <dbReference type="ARBA" id="ARBA00004141"/>
    </source>
</evidence>
<accession>A0ABQ8I6M5</accession>
<feature type="transmembrane region" description="Helical" evidence="6">
    <location>
        <begin position="181"/>
        <end position="200"/>
    </location>
</feature>
<evidence type="ECO:0000256" key="5">
    <source>
        <dbReference type="ARBA" id="ARBA00023136"/>
    </source>
</evidence>
<organism evidence="7 8">
    <name type="scientific">Xanthoceras sorbifolium</name>
    <dbReference type="NCBI Taxonomy" id="99658"/>
    <lineage>
        <taxon>Eukaryota</taxon>
        <taxon>Viridiplantae</taxon>
        <taxon>Streptophyta</taxon>
        <taxon>Embryophyta</taxon>
        <taxon>Tracheophyta</taxon>
        <taxon>Spermatophyta</taxon>
        <taxon>Magnoliopsida</taxon>
        <taxon>eudicotyledons</taxon>
        <taxon>Gunneridae</taxon>
        <taxon>Pentapetalae</taxon>
        <taxon>rosids</taxon>
        <taxon>malvids</taxon>
        <taxon>Sapindales</taxon>
        <taxon>Sapindaceae</taxon>
        <taxon>Xanthoceroideae</taxon>
        <taxon>Xanthoceras</taxon>
    </lineage>
</organism>
<proteinExistence type="inferred from homology"/>
<feature type="transmembrane region" description="Helical" evidence="6">
    <location>
        <begin position="60"/>
        <end position="81"/>
    </location>
</feature>
<feature type="transmembrane region" description="Helical" evidence="6">
    <location>
        <begin position="489"/>
        <end position="512"/>
    </location>
</feature>
<dbReference type="Pfam" id="PF00854">
    <property type="entry name" value="PTR2"/>
    <property type="match status" value="1"/>
</dbReference>
<keyword evidence="3 6" id="KW-0812">Transmembrane</keyword>
<dbReference type="SUPFAM" id="SSF103473">
    <property type="entry name" value="MFS general substrate transporter"/>
    <property type="match status" value="1"/>
</dbReference>
<keyword evidence="8" id="KW-1185">Reference proteome</keyword>
<feature type="transmembrane region" description="Helical" evidence="6">
    <location>
        <begin position="365"/>
        <end position="386"/>
    </location>
</feature>
<evidence type="ECO:0008006" key="9">
    <source>
        <dbReference type="Google" id="ProtNLM"/>
    </source>
</evidence>
<evidence type="ECO:0000256" key="3">
    <source>
        <dbReference type="ARBA" id="ARBA00022692"/>
    </source>
</evidence>
<comment type="similarity">
    <text evidence="2">Belongs to the major facilitator superfamily. Proton-dependent oligopeptide transporter (POT/PTR) (TC 2.A.17) family.</text>
</comment>
<name>A0ABQ8I6M5_9ROSI</name>
<feature type="transmembrane region" description="Helical" evidence="6">
    <location>
        <begin position="407"/>
        <end position="424"/>
    </location>
</feature>
<feature type="transmembrane region" description="Helical" evidence="6">
    <location>
        <begin position="90"/>
        <end position="114"/>
    </location>
</feature>
<dbReference type="CDD" id="cd17416">
    <property type="entry name" value="MFS_NPF1_2"/>
    <property type="match status" value="1"/>
</dbReference>
<dbReference type="PANTHER" id="PTHR11654">
    <property type="entry name" value="OLIGOPEPTIDE TRANSPORTER-RELATED"/>
    <property type="match status" value="1"/>
</dbReference>
<feature type="transmembrane region" description="Helical" evidence="6">
    <location>
        <begin position="532"/>
        <end position="550"/>
    </location>
</feature>
<feature type="transmembrane region" description="Helical" evidence="6">
    <location>
        <begin position="206"/>
        <end position="232"/>
    </location>
</feature>
<keyword evidence="5 6" id="KW-0472">Membrane</keyword>
<dbReference type="Proteomes" id="UP000827721">
    <property type="component" value="Unassembled WGS sequence"/>
</dbReference>
<dbReference type="EMBL" id="JAFEMO010000004">
    <property type="protein sequence ID" value="KAH7572283.1"/>
    <property type="molecule type" value="Genomic_DNA"/>
</dbReference>
<dbReference type="Gene3D" id="1.20.1250.20">
    <property type="entry name" value="MFS general substrate transporter like domains"/>
    <property type="match status" value="1"/>
</dbReference>
<evidence type="ECO:0000256" key="6">
    <source>
        <dbReference type="SAM" id="Phobius"/>
    </source>
</evidence>
<dbReference type="InterPro" id="IPR000109">
    <property type="entry name" value="POT_fam"/>
</dbReference>
<dbReference type="InterPro" id="IPR018456">
    <property type="entry name" value="PTR2_symporter_CS"/>
</dbReference>
<evidence type="ECO:0000256" key="4">
    <source>
        <dbReference type="ARBA" id="ARBA00022989"/>
    </source>
</evidence>
<gene>
    <name evidence="7" type="ORF">JRO89_XS04G0232100</name>
</gene>
<protein>
    <recommendedName>
        <fullName evidence="9">Protein NRT1/ PTR FAMILY 1.2-like</fullName>
    </recommendedName>
</protein>
<keyword evidence="4 6" id="KW-1133">Transmembrane helix</keyword>
<evidence type="ECO:0000313" key="8">
    <source>
        <dbReference type="Proteomes" id="UP000827721"/>
    </source>
</evidence>
<sequence>MENTSKISDSGGVIRKKGGVWTMPFIISNETFEKVGSLGLQSNMIIYLIREYHMSVVSGATLLFLWSAMSNFTTIIGAFLADSYLGRYRVIAFGTILSLLGTIDLWLTAIIPGARPPPCKLFIEECSTPTTGQLTLLCASFLLMAMGAGCVRPCSLAFGADQFNNPDNPENQRILQSFFNWYYASVGISIMIAATVIVYIQEAVGWIVGFAVPVGLLLSSAILFLLGSSLYVREKANKNLFAGFAQVASAAWKKRHLALPPIISDGLYYHKGSDRLIAPTQKLSSLNKACIITNPETDLDCDGTAKEPWKLCTVKQVEELKALIKVLPVWSCGIITAVSISQYSFPVLQASSMDRQIYGGVTIPAGSFSVFALLTLTIWVVFYDGVLVPLISKFTKNKQGIPVKQRIALGMAISCMAMAVSALVETKRRNTAIREGLGEKSGGIVSMSAMWLVPQNVLIGLAEALNAIGQIEFYYTQFPKSMSSIGMALLSLGMGIGDLLGSLIVSVMDGLSKRDGKDSWVSSDINKGRYDYYYWVICFLSFLNFFYYLACSWTNGSLGDNRVHDESEFLSLEDENDMLEASRSPTL</sequence>
<reference evidence="7 8" key="1">
    <citation type="submission" date="2021-02" db="EMBL/GenBank/DDBJ databases">
        <title>Plant Genome Project.</title>
        <authorList>
            <person name="Zhang R.-G."/>
        </authorList>
    </citation>
    <scope>NUCLEOTIDE SEQUENCE [LARGE SCALE GENOMIC DNA]</scope>
    <source>
        <tissue evidence="7">Leaves</tissue>
    </source>
</reference>
<evidence type="ECO:0000313" key="7">
    <source>
        <dbReference type="EMBL" id="KAH7572283.1"/>
    </source>
</evidence>
<comment type="subcellular location">
    <subcellularLocation>
        <location evidence="1">Membrane</location>
        <topology evidence="1">Multi-pass membrane protein</topology>
    </subcellularLocation>
</comment>
<evidence type="ECO:0000256" key="2">
    <source>
        <dbReference type="ARBA" id="ARBA00005982"/>
    </source>
</evidence>
<dbReference type="PROSITE" id="PS01022">
    <property type="entry name" value="PTR2_1"/>
    <property type="match status" value="1"/>
</dbReference>
<dbReference type="InterPro" id="IPR036259">
    <property type="entry name" value="MFS_trans_sf"/>
</dbReference>